<protein>
    <recommendedName>
        <fullName evidence="7 8">Large ribosomal subunit protein uL16</fullName>
    </recommendedName>
</protein>
<evidence type="ECO:0000256" key="5">
    <source>
        <dbReference type="ARBA" id="ARBA00022980"/>
    </source>
</evidence>
<keyword evidence="4 8" id="KW-0694">RNA-binding</keyword>
<dbReference type="PRINTS" id="PR00060">
    <property type="entry name" value="RIBOSOMALL16"/>
</dbReference>
<dbReference type="Pfam" id="PF00252">
    <property type="entry name" value="Ribosomal_L16"/>
    <property type="match status" value="1"/>
</dbReference>
<keyword evidence="6 8" id="KW-0687">Ribonucleoprotein</keyword>
<comment type="function">
    <text evidence="8 10">Binds 23S rRNA and is also seen to make contacts with the A and possibly P site tRNAs.</text>
</comment>
<dbReference type="GO" id="GO:0022625">
    <property type="term" value="C:cytosolic large ribosomal subunit"/>
    <property type="evidence" value="ECO:0007669"/>
    <property type="project" value="TreeGrafter"/>
</dbReference>
<organism evidence="11 12">
    <name type="scientific">Candidatus Protoclostridium stercorigallinarum</name>
    <dbReference type="NCBI Taxonomy" id="2838741"/>
    <lineage>
        <taxon>Bacteria</taxon>
        <taxon>Bacillati</taxon>
        <taxon>Bacillota</taxon>
        <taxon>Clostridia</taxon>
        <taxon>Candidatus Protoclostridium</taxon>
    </lineage>
</organism>
<sequence>MLMPKRVKRRRVHRGRMKGKALRGNKVAYGEFGLAAAECGWITSRQIEAARIAMTRYIKRGGQVWIDIFPHKPVTKKPADTRMGSGKGSPEFWVAVVKPGRVMFEIAGVSEEVAKEALRLASHKLPVKCKFLRKGEQLTGETEEEVEA</sequence>
<accession>A0A9D1Q160</accession>
<evidence type="ECO:0000256" key="7">
    <source>
        <dbReference type="ARBA" id="ARBA00035198"/>
    </source>
</evidence>
<comment type="similarity">
    <text evidence="1 8 9">Belongs to the universal ribosomal protein uL16 family.</text>
</comment>
<dbReference type="InterPro" id="IPR020798">
    <property type="entry name" value="Ribosomal_uL16_CS"/>
</dbReference>
<evidence type="ECO:0000313" key="11">
    <source>
        <dbReference type="EMBL" id="HIW02670.1"/>
    </source>
</evidence>
<dbReference type="PANTHER" id="PTHR12220:SF13">
    <property type="entry name" value="LARGE RIBOSOMAL SUBUNIT PROTEIN UL16M"/>
    <property type="match status" value="1"/>
</dbReference>
<dbReference type="GO" id="GO:0019843">
    <property type="term" value="F:rRNA binding"/>
    <property type="evidence" value="ECO:0007669"/>
    <property type="project" value="UniProtKB-UniRule"/>
</dbReference>
<keyword evidence="5 8" id="KW-0689">Ribosomal protein</keyword>
<reference evidence="11" key="1">
    <citation type="journal article" date="2021" name="PeerJ">
        <title>Extensive microbial diversity within the chicken gut microbiome revealed by metagenomics and culture.</title>
        <authorList>
            <person name="Gilroy R."/>
            <person name="Ravi A."/>
            <person name="Getino M."/>
            <person name="Pursley I."/>
            <person name="Horton D.L."/>
            <person name="Alikhan N.F."/>
            <person name="Baker D."/>
            <person name="Gharbi K."/>
            <person name="Hall N."/>
            <person name="Watson M."/>
            <person name="Adriaenssens E.M."/>
            <person name="Foster-Nyarko E."/>
            <person name="Jarju S."/>
            <person name="Secka A."/>
            <person name="Antonio M."/>
            <person name="Oren A."/>
            <person name="Chaudhuri R.R."/>
            <person name="La Ragione R."/>
            <person name="Hildebrand F."/>
            <person name="Pallen M.J."/>
        </authorList>
    </citation>
    <scope>NUCLEOTIDE SEQUENCE</scope>
    <source>
        <strain evidence="11">12435</strain>
    </source>
</reference>
<dbReference type="Proteomes" id="UP000823990">
    <property type="component" value="Unassembled WGS sequence"/>
</dbReference>
<dbReference type="InterPro" id="IPR000114">
    <property type="entry name" value="Ribosomal_uL16_bact-type"/>
</dbReference>
<comment type="subunit">
    <text evidence="8 10">Part of the 50S ribosomal subunit.</text>
</comment>
<dbReference type="Gene3D" id="3.90.1170.10">
    <property type="entry name" value="Ribosomal protein L10e/L16"/>
    <property type="match status" value="1"/>
</dbReference>
<evidence type="ECO:0000256" key="2">
    <source>
        <dbReference type="ARBA" id="ARBA00022555"/>
    </source>
</evidence>
<dbReference type="AlphaFoldDB" id="A0A9D1Q160"/>
<evidence type="ECO:0000256" key="3">
    <source>
        <dbReference type="ARBA" id="ARBA00022730"/>
    </source>
</evidence>
<dbReference type="PANTHER" id="PTHR12220">
    <property type="entry name" value="50S/60S RIBOSOMAL PROTEIN L16"/>
    <property type="match status" value="1"/>
</dbReference>
<dbReference type="GO" id="GO:0000049">
    <property type="term" value="F:tRNA binding"/>
    <property type="evidence" value="ECO:0007669"/>
    <property type="project" value="UniProtKB-KW"/>
</dbReference>
<reference evidence="11" key="2">
    <citation type="submission" date="2021-04" db="EMBL/GenBank/DDBJ databases">
        <authorList>
            <person name="Gilroy R."/>
        </authorList>
    </citation>
    <scope>NUCLEOTIDE SEQUENCE</scope>
    <source>
        <strain evidence="11">12435</strain>
    </source>
</reference>
<dbReference type="FunFam" id="3.90.1170.10:FF:000001">
    <property type="entry name" value="50S ribosomal protein L16"/>
    <property type="match status" value="1"/>
</dbReference>
<keyword evidence="3 8" id="KW-0699">rRNA-binding</keyword>
<dbReference type="InterPro" id="IPR036920">
    <property type="entry name" value="Ribosomal_uL16_sf"/>
</dbReference>
<dbReference type="GO" id="GO:0003735">
    <property type="term" value="F:structural constituent of ribosome"/>
    <property type="evidence" value="ECO:0007669"/>
    <property type="project" value="InterPro"/>
</dbReference>
<dbReference type="CDD" id="cd01433">
    <property type="entry name" value="Ribosomal_L16_L10e"/>
    <property type="match status" value="1"/>
</dbReference>
<proteinExistence type="inferred from homology"/>
<dbReference type="NCBIfam" id="TIGR01164">
    <property type="entry name" value="rplP_bact"/>
    <property type="match status" value="1"/>
</dbReference>
<evidence type="ECO:0000256" key="8">
    <source>
        <dbReference type="HAMAP-Rule" id="MF_01342"/>
    </source>
</evidence>
<gene>
    <name evidence="8 11" type="primary">rplP</name>
    <name evidence="11" type="ORF">H9892_04960</name>
</gene>
<evidence type="ECO:0000313" key="12">
    <source>
        <dbReference type="Proteomes" id="UP000823990"/>
    </source>
</evidence>
<evidence type="ECO:0000256" key="4">
    <source>
        <dbReference type="ARBA" id="ARBA00022884"/>
    </source>
</evidence>
<dbReference type="GO" id="GO:0006412">
    <property type="term" value="P:translation"/>
    <property type="evidence" value="ECO:0007669"/>
    <property type="project" value="UniProtKB-UniRule"/>
</dbReference>
<evidence type="ECO:0000256" key="10">
    <source>
        <dbReference type="RuleBase" id="RU004414"/>
    </source>
</evidence>
<evidence type="ECO:0000256" key="6">
    <source>
        <dbReference type="ARBA" id="ARBA00023274"/>
    </source>
</evidence>
<evidence type="ECO:0000256" key="1">
    <source>
        <dbReference type="ARBA" id="ARBA00008931"/>
    </source>
</evidence>
<evidence type="ECO:0000256" key="9">
    <source>
        <dbReference type="RuleBase" id="RU004413"/>
    </source>
</evidence>
<dbReference type="EMBL" id="DXHS01000076">
    <property type="protein sequence ID" value="HIW02670.1"/>
    <property type="molecule type" value="Genomic_DNA"/>
</dbReference>
<dbReference type="SUPFAM" id="SSF54686">
    <property type="entry name" value="Ribosomal protein L16p/L10e"/>
    <property type="match status" value="1"/>
</dbReference>
<dbReference type="PROSITE" id="PS00701">
    <property type="entry name" value="RIBOSOMAL_L16_2"/>
    <property type="match status" value="1"/>
</dbReference>
<comment type="caution">
    <text evidence="11">The sequence shown here is derived from an EMBL/GenBank/DDBJ whole genome shotgun (WGS) entry which is preliminary data.</text>
</comment>
<dbReference type="InterPro" id="IPR047873">
    <property type="entry name" value="Ribosomal_uL16"/>
</dbReference>
<keyword evidence="2 8" id="KW-0820">tRNA-binding</keyword>
<dbReference type="InterPro" id="IPR016180">
    <property type="entry name" value="Ribosomal_uL16_dom"/>
</dbReference>
<name>A0A9D1Q160_9FIRM</name>
<dbReference type="HAMAP" id="MF_01342">
    <property type="entry name" value="Ribosomal_uL16"/>
    <property type="match status" value="1"/>
</dbReference>